<comment type="subcellular location">
    <subcellularLocation>
        <location evidence="1">Cell membrane</location>
        <topology evidence="1">Multi-pass membrane protein</topology>
    </subcellularLocation>
</comment>
<feature type="transmembrane region" description="Helical" evidence="11">
    <location>
        <begin position="594"/>
        <end position="614"/>
    </location>
</feature>
<gene>
    <name evidence="12" type="ORF">TSIB3V08_LOCUS355</name>
</gene>
<feature type="transmembrane region" description="Helical" evidence="11">
    <location>
        <begin position="196"/>
        <end position="216"/>
    </location>
</feature>
<evidence type="ECO:0000256" key="9">
    <source>
        <dbReference type="ARBA" id="ARBA00023136"/>
    </source>
</evidence>
<feature type="transmembrane region" description="Helical" evidence="11">
    <location>
        <begin position="263"/>
        <end position="283"/>
    </location>
</feature>
<evidence type="ECO:0000256" key="10">
    <source>
        <dbReference type="ARBA" id="ARBA00023303"/>
    </source>
</evidence>
<dbReference type="Pfam" id="PF03189">
    <property type="entry name" value="Otopetrin"/>
    <property type="match status" value="1"/>
</dbReference>
<protein>
    <recommendedName>
        <fullName evidence="13">Otopetrin</fullName>
    </recommendedName>
</protein>
<evidence type="ECO:0008006" key="13">
    <source>
        <dbReference type="Google" id="ProtNLM"/>
    </source>
</evidence>
<evidence type="ECO:0000256" key="7">
    <source>
        <dbReference type="ARBA" id="ARBA00022989"/>
    </source>
</evidence>
<dbReference type="GO" id="GO:0015252">
    <property type="term" value="F:proton channel activity"/>
    <property type="evidence" value="ECO:0007669"/>
    <property type="project" value="InterPro"/>
</dbReference>
<comment type="similarity">
    <text evidence="2">Belongs to the otopetrin family.</text>
</comment>
<feature type="transmembrane region" description="Helical" evidence="11">
    <location>
        <begin position="414"/>
        <end position="433"/>
    </location>
</feature>
<evidence type="ECO:0000256" key="4">
    <source>
        <dbReference type="ARBA" id="ARBA00022475"/>
    </source>
</evidence>
<evidence type="ECO:0000256" key="2">
    <source>
        <dbReference type="ARBA" id="ARBA00006513"/>
    </source>
</evidence>
<reference evidence="12" key="1">
    <citation type="submission" date="2020-11" db="EMBL/GenBank/DDBJ databases">
        <authorList>
            <person name="Tran Van P."/>
        </authorList>
    </citation>
    <scope>NUCLEOTIDE SEQUENCE</scope>
</reference>
<dbReference type="InterPro" id="IPR004878">
    <property type="entry name" value="Otopetrin"/>
</dbReference>
<keyword evidence="4" id="KW-1003">Cell membrane</keyword>
<feature type="transmembrane region" description="Helical" evidence="11">
    <location>
        <begin position="563"/>
        <end position="582"/>
    </location>
</feature>
<keyword evidence="9 11" id="KW-0472">Membrane</keyword>
<accession>A0A7R9FV13</accession>
<keyword evidence="10" id="KW-0407">Ion channel</keyword>
<keyword evidence="3" id="KW-0813">Transport</keyword>
<feature type="transmembrane region" description="Helical" evidence="11">
    <location>
        <begin position="228"/>
        <end position="251"/>
    </location>
</feature>
<sequence>MSDTRENENVSPDYQMELFHHDTNRSQFVEGPPPASTSRRLPPNISVHTQDKAAGKKLVINEGETVIDDPQNVFPFLDGLVYRLLIIVVYSAAAIQDVEMCSDTRLTPMQPSVRACLNSFALPALDALATTISALYGKLLVVLGVSLPVTKTLTSKPSITTYDAFYLYLYLGSITFLAYVYMSFLKKEAINRTKEIHGEMFGFCSVIYAVLSFGQYFELKRTPECDSILVAITPLVRATFVVGQMIYVFSLHDRFLEVYKHALVARFGIMHMIATNLSEWLYVVVEETKYDIQQHFRNLEERNLIQILNNPNETESGSFSESLELRNSIAFLPDKSSECWRSQIMKNLLRNSSPFLFPCTVEYSLLCTVILAVMWRMACNSLNSPRTRKQSGVNVIYARSTSQFSVDCASAYKGLIAGLLVTVISTISLILFFELIRQPKYVELAVFQVNVWEALVLGTSIAVVILCYMKMKTIGQRRQHRDLELEHILLFVTQFGVFLYTLFHIIGAYFMMDAANNRWEVLRIVTPVSALVQSLCQTLLVLDAWRRGCSTPEQVGRKPGRQMVTFLLVANMVMWIVNRLVNNRAESYPEQMEFYGVWAWTIITHMCMPLVVCYRFQSSVCLYEVWKHVYKQTRQ</sequence>
<organism evidence="12">
    <name type="scientific">Timema shepardi</name>
    <name type="common">Walking stick</name>
    <dbReference type="NCBI Taxonomy" id="629360"/>
    <lineage>
        <taxon>Eukaryota</taxon>
        <taxon>Metazoa</taxon>
        <taxon>Ecdysozoa</taxon>
        <taxon>Arthropoda</taxon>
        <taxon>Hexapoda</taxon>
        <taxon>Insecta</taxon>
        <taxon>Pterygota</taxon>
        <taxon>Neoptera</taxon>
        <taxon>Polyneoptera</taxon>
        <taxon>Phasmatodea</taxon>
        <taxon>Timematodea</taxon>
        <taxon>Timematoidea</taxon>
        <taxon>Timematidae</taxon>
        <taxon>Timema</taxon>
    </lineage>
</organism>
<feature type="transmembrane region" description="Helical" evidence="11">
    <location>
        <begin position="445"/>
        <end position="468"/>
    </location>
</feature>
<dbReference type="PANTHER" id="PTHR21522:SF61">
    <property type="entry name" value="PROTON CHANNEL OTOPLC"/>
    <property type="match status" value="1"/>
</dbReference>
<evidence type="ECO:0000256" key="3">
    <source>
        <dbReference type="ARBA" id="ARBA00022448"/>
    </source>
</evidence>
<evidence type="ECO:0000256" key="6">
    <source>
        <dbReference type="ARBA" id="ARBA00022781"/>
    </source>
</evidence>
<dbReference type="EMBL" id="OC000082">
    <property type="protein sequence ID" value="CAD7256064.1"/>
    <property type="molecule type" value="Genomic_DNA"/>
</dbReference>
<feature type="transmembrane region" description="Helical" evidence="11">
    <location>
        <begin position="355"/>
        <end position="378"/>
    </location>
</feature>
<evidence type="ECO:0000256" key="1">
    <source>
        <dbReference type="ARBA" id="ARBA00004651"/>
    </source>
</evidence>
<feature type="transmembrane region" description="Helical" evidence="11">
    <location>
        <begin position="165"/>
        <end position="184"/>
    </location>
</feature>
<feature type="transmembrane region" description="Helical" evidence="11">
    <location>
        <begin position="488"/>
        <end position="512"/>
    </location>
</feature>
<keyword evidence="6" id="KW-0375">Hydrogen ion transport</keyword>
<dbReference type="PANTHER" id="PTHR21522">
    <property type="entry name" value="PROTON CHANNEL OTOP"/>
    <property type="match status" value="1"/>
</dbReference>
<evidence type="ECO:0000256" key="11">
    <source>
        <dbReference type="SAM" id="Phobius"/>
    </source>
</evidence>
<feature type="transmembrane region" description="Helical" evidence="11">
    <location>
        <begin position="120"/>
        <end position="145"/>
    </location>
</feature>
<dbReference type="AlphaFoldDB" id="A0A7R9FV13"/>
<keyword evidence="5 11" id="KW-0812">Transmembrane</keyword>
<keyword evidence="7 11" id="KW-1133">Transmembrane helix</keyword>
<evidence type="ECO:0000256" key="8">
    <source>
        <dbReference type="ARBA" id="ARBA00023065"/>
    </source>
</evidence>
<name>A0A7R9FV13_TIMSH</name>
<keyword evidence="8" id="KW-0406">Ion transport</keyword>
<dbReference type="GO" id="GO:0005886">
    <property type="term" value="C:plasma membrane"/>
    <property type="evidence" value="ECO:0007669"/>
    <property type="project" value="UniProtKB-SubCell"/>
</dbReference>
<evidence type="ECO:0000256" key="5">
    <source>
        <dbReference type="ARBA" id="ARBA00022692"/>
    </source>
</evidence>
<proteinExistence type="inferred from homology"/>
<evidence type="ECO:0000313" key="12">
    <source>
        <dbReference type="EMBL" id="CAD7256064.1"/>
    </source>
</evidence>